<sequence>MPKELLTIPEVANAITNEATTLLERLRHSIDPGQQWKVKTKRFLRQVHAEHHKQRRNALQASKIRFLQAKWKFKHGQLSPADLDQAQKQFDAT</sequence>
<proteinExistence type="predicted"/>
<comment type="caution">
    <text evidence="1">The sequence shown here is derived from an EMBL/GenBank/DDBJ whole genome shotgun (WGS) entry which is preliminary data.</text>
</comment>
<dbReference type="AlphaFoldDB" id="A0A1V9YS88"/>
<organism evidence="1 2">
    <name type="scientific">Thraustotheca clavata</name>
    <dbReference type="NCBI Taxonomy" id="74557"/>
    <lineage>
        <taxon>Eukaryota</taxon>
        <taxon>Sar</taxon>
        <taxon>Stramenopiles</taxon>
        <taxon>Oomycota</taxon>
        <taxon>Saprolegniomycetes</taxon>
        <taxon>Saprolegniales</taxon>
        <taxon>Achlyaceae</taxon>
        <taxon>Thraustotheca</taxon>
    </lineage>
</organism>
<evidence type="ECO:0000313" key="2">
    <source>
        <dbReference type="Proteomes" id="UP000243217"/>
    </source>
</evidence>
<gene>
    <name evidence="1" type="ORF">THRCLA_22838</name>
</gene>
<dbReference type="Proteomes" id="UP000243217">
    <property type="component" value="Unassembled WGS sequence"/>
</dbReference>
<protein>
    <submittedName>
        <fullName evidence="1">Uncharacterized protein</fullName>
    </submittedName>
</protein>
<dbReference type="EMBL" id="JNBS01003111">
    <property type="protein sequence ID" value="OQR88596.1"/>
    <property type="molecule type" value="Genomic_DNA"/>
</dbReference>
<name>A0A1V9YS88_9STRA</name>
<evidence type="ECO:0000313" key="1">
    <source>
        <dbReference type="EMBL" id="OQR88596.1"/>
    </source>
</evidence>
<keyword evidence="2" id="KW-1185">Reference proteome</keyword>
<reference evidence="1 2" key="1">
    <citation type="journal article" date="2014" name="Genome Biol. Evol.">
        <title>The secreted proteins of Achlya hypogyna and Thraustotheca clavata identify the ancestral oomycete secretome and reveal gene acquisitions by horizontal gene transfer.</title>
        <authorList>
            <person name="Misner I."/>
            <person name="Blouin N."/>
            <person name="Leonard G."/>
            <person name="Richards T.A."/>
            <person name="Lane C.E."/>
        </authorList>
    </citation>
    <scope>NUCLEOTIDE SEQUENCE [LARGE SCALE GENOMIC DNA]</scope>
    <source>
        <strain evidence="1 2">ATCC 34112</strain>
    </source>
</reference>
<accession>A0A1V9YS88</accession>